<keyword evidence="3" id="KW-1185">Reference proteome</keyword>
<dbReference type="GO" id="GO:0005634">
    <property type="term" value="C:nucleus"/>
    <property type="evidence" value="ECO:0007669"/>
    <property type="project" value="TreeGrafter"/>
</dbReference>
<dbReference type="Proteomes" id="UP001142055">
    <property type="component" value="Chromosome 1"/>
</dbReference>
<dbReference type="SUPFAM" id="SSF55729">
    <property type="entry name" value="Acyl-CoA N-acyltransferases (Nat)"/>
    <property type="match status" value="1"/>
</dbReference>
<dbReference type="PANTHER" id="PTHR43138:SF1">
    <property type="entry name" value="N-ACETYLTRANSFERASE ACA1"/>
    <property type="match status" value="1"/>
</dbReference>
<dbReference type="InterPro" id="IPR052742">
    <property type="entry name" value="Mito_N-acetyltransferase"/>
</dbReference>
<dbReference type="CDD" id="cd04301">
    <property type="entry name" value="NAT_SF"/>
    <property type="match status" value="1"/>
</dbReference>
<dbReference type="PANTHER" id="PTHR43138">
    <property type="entry name" value="ACETYLTRANSFERASE, GNAT FAMILY"/>
    <property type="match status" value="1"/>
</dbReference>
<comment type="caution">
    <text evidence="2">The sequence shown here is derived from an EMBL/GenBank/DDBJ whole genome shotgun (WGS) entry which is preliminary data.</text>
</comment>
<dbReference type="EMBL" id="JAPWDV010000001">
    <property type="protein sequence ID" value="KAJ6225277.1"/>
    <property type="molecule type" value="Genomic_DNA"/>
</dbReference>
<dbReference type="OMA" id="VCNCGYM"/>
<proteinExistence type="predicted"/>
<dbReference type="GO" id="GO:0016747">
    <property type="term" value="F:acyltransferase activity, transferring groups other than amino-acyl groups"/>
    <property type="evidence" value="ECO:0007669"/>
    <property type="project" value="InterPro"/>
</dbReference>
<evidence type="ECO:0000313" key="2">
    <source>
        <dbReference type="EMBL" id="KAJ6225277.1"/>
    </source>
</evidence>
<evidence type="ECO:0000259" key="1">
    <source>
        <dbReference type="PROSITE" id="PS51186"/>
    </source>
</evidence>
<dbReference type="AlphaFoldDB" id="A0A9Q0MGJ6"/>
<accession>A0A9Q0MGJ6</accession>
<dbReference type="InterPro" id="IPR016181">
    <property type="entry name" value="Acyl_CoA_acyltransferase"/>
</dbReference>
<dbReference type="PROSITE" id="PS51186">
    <property type="entry name" value="GNAT"/>
    <property type="match status" value="1"/>
</dbReference>
<dbReference type="Gene3D" id="3.40.630.30">
    <property type="match status" value="1"/>
</dbReference>
<feature type="domain" description="N-acetyltransferase" evidence="1">
    <location>
        <begin position="32"/>
        <end position="196"/>
    </location>
</feature>
<reference evidence="2" key="1">
    <citation type="submission" date="2022-12" db="EMBL/GenBank/DDBJ databases">
        <title>Genome assemblies of Blomia tropicalis.</title>
        <authorList>
            <person name="Cui Y."/>
        </authorList>
    </citation>
    <scope>NUCLEOTIDE SEQUENCE</scope>
    <source>
        <tissue evidence="2">Adult mites</tissue>
    </source>
</reference>
<dbReference type="InterPro" id="IPR000182">
    <property type="entry name" value="GNAT_dom"/>
</dbReference>
<sequence length="196" mass="22338">MSSAYELVMTKPRLTRAELGLPVDFYHGEEHYRLDISIETDIDQLYRAFFKVLEDGQAYPQETIDRSAFEKFFFAHYAFVVTAVDRTNEDGSRRAVAAFYIKPNFPGRSAHLANYGLLVESEFRSKGIGNFMVEQCIRLAKIIGYKALYTNLVYANNIASIKACERYGFQKVGCVPEAGNLKGIGYVDAFQFYKEL</sequence>
<gene>
    <name evidence="2" type="ORF">RDWZM_003822</name>
</gene>
<name>A0A9Q0MGJ6_BLOTA</name>
<organism evidence="2 3">
    <name type="scientific">Blomia tropicalis</name>
    <name type="common">Mite</name>
    <dbReference type="NCBI Taxonomy" id="40697"/>
    <lineage>
        <taxon>Eukaryota</taxon>
        <taxon>Metazoa</taxon>
        <taxon>Ecdysozoa</taxon>
        <taxon>Arthropoda</taxon>
        <taxon>Chelicerata</taxon>
        <taxon>Arachnida</taxon>
        <taxon>Acari</taxon>
        <taxon>Acariformes</taxon>
        <taxon>Sarcoptiformes</taxon>
        <taxon>Astigmata</taxon>
        <taxon>Glycyphagoidea</taxon>
        <taxon>Echimyopodidae</taxon>
        <taxon>Blomia</taxon>
    </lineage>
</organism>
<dbReference type="Pfam" id="PF00583">
    <property type="entry name" value="Acetyltransf_1"/>
    <property type="match status" value="1"/>
</dbReference>
<evidence type="ECO:0000313" key="3">
    <source>
        <dbReference type="Proteomes" id="UP001142055"/>
    </source>
</evidence>
<protein>
    <recommendedName>
        <fullName evidence="1">N-acetyltransferase domain-containing protein</fullName>
    </recommendedName>
</protein>